<dbReference type="PROSITE" id="PS52035">
    <property type="entry name" value="PEPTIDASE_M14"/>
    <property type="match status" value="1"/>
</dbReference>
<evidence type="ECO:0000256" key="6">
    <source>
        <dbReference type="ARBA" id="ARBA00022729"/>
    </source>
</evidence>
<evidence type="ECO:0000256" key="3">
    <source>
        <dbReference type="ARBA" id="ARBA00022645"/>
    </source>
</evidence>
<comment type="similarity">
    <text evidence="2 11">Belongs to the peptidase M14 family.</text>
</comment>
<dbReference type="Gene3D" id="3.30.70.340">
    <property type="entry name" value="Metallocarboxypeptidase-like"/>
    <property type="match status" value="1"/>
</dbReference>
<evidence type="ECO:0000256" key="13">
    <source>
        <dbReference type="SAM" id="SignalP"/>
    </source>
</evidence>
<keyword evidence="6 13" id="KW-0732">Signal</keyword>
<dbReference type="FunFam" id="3.40.630.10:FF:000001">
    <property type="entry name" value="Carboxypeptidase B"/>
    <property type="match status" value="1"/>
</dbReference>
<dbReference type="GO" id="GO:0004181">
    <property type="term" value="F:metallocarboxypeptidase activity"/>
    <property type="evidence" value="ECO:0007669"/>
    <property type="project" value="InterPro"/>
</dbReference>
<keyword evidence="8" id="KW-0862">Zinc</keyword>
<dbReference type="GO" id="GO:0008270">
    <property type="term" value="F:zinc ion binding"/>
    <property type="evidence" value="ECO:0007669"/>
    <property type="project" value="InterPro"/>
</dbReference>
<dbReference type="PRINTS" id="PR00765">
    <property type="entry name" value="CRBOXYPTASEA"/>
</dbReference>
<dbReference type="InterPro" id="IPR003146">
    <property type="entry name" value="M14A_act_pep"/>
</dbReference>
<sequence>MMVCSKILLLILGSLYAVVVNSDNLSQYDDLKVIRVRPVNHFQMISLLDLEDDIDFWRRPDQINRFADLMITPNNSQRVMHYLSSRNIAYEILINNVRTVVQNERDQMAKTKKRLEMLRSSDSLRTDIIVGFWQSYQRYEAIENLMNDLQNKYPNLVAKINFGKSFEGRELNLMRIGAISDDKKPVVFIEGGIHAREWISPAFVTHFANRLLTGYENQDADIKKLMETFDFYIVPLLNPDGYEYTHTKYRLWRKTRSIQKSSSCIGADPNRNFGYEWGGEGTSNNPCSEIYTGTKAFSEPEVKAETDYIMKHLEGRALVYVAVHSYGQYLLYPWGYTDKQTPDNDRLDGMAKLATDAMAKRYQSKYIYGMSTTVLYAAAGAGDDWAYGAASIPYSYTLELRDTGSHGFQLPPEQIIPTSEEAGDGMITMLLAIIKNDL</sequence>
<feature type="chain" id="PRO_5038023495" description="Peptidase M14 domain-containing protein" evidence="13">
    <location>
        <begin position="18"/>
        <end position="438"/>
    </location>
</feature>
<dbReference type="Proteomes" id="UP000790347">
    <property type="component" value="Unassembled WGS sequence"/>
</dbReference>
<keyword evidence="16" id="KW-1185">Reference proteome</keyword>
<dbReference type="GO" id="GO:0005615">
    <property type="term" value="C:extracellular space"/>
    <property type="evidence" value="ECO:0007669"/>
    <property type="project" value="TreeGrafter"/>
</dbReference>
<keyword evidence="9" id="KW-0482">Metalloprotease</keyword>
<dbReference type="SUPFAM" id="SSF53187">
    <property type="entry name" value="Zn-dependent exopeptidases"/>
    <property type="match status" value="1"/>
</dbReference>
<dbReference type="GO" id="GO:0006508">
    <property type="term" value="P:proteolysis"/>
    <property type="evidence" value="ECO:0007669"/>
    <property type="project" value="UniProtKB-KW"/>
</dbReference>
<dbReference type="OrthoDB" id="3626597at2759"/>
<evidence type="ECO:0000313" key="16">
    <source>
        <dbReference type="Proteomes" id="UP000790347"/>
    </source>
</evidence>
<dbReference type="EMBL" id="ASGP02000001">
    <property type="protein sequence ID" value="KAH9529095.1"/>
    <property type="molecule type" value="Genomic_DNA"/>
</dbReference>
<name>A0A922IFB9_DERFA</name>
<evidence type="ECO:0000256" key="4">
    <source>
        <dbReference type="ARBA" id="ARBA00022670"/>
    </source>
</evidence>
<gene>
    <name evidence="15" type="ORF">DERF_003002</name>
</gene>
<dbReference type="SMART" id="SM00631">
    <property type="entry name" value="Zn_pept"/>
    <property type="match status" value="1"/>
</dbReference>
<dbReference type="SUPFAM" id="SSF54897">
    <property type="entry name" value="Protease propeptides/inhibitors"/>
    <property type="match status" value="1"/>
</dbReference>
<dbReference type="Gene3D" id="3.40.630.10">
    <property type="entry name" value="Zn peptidases"/>
    <property type="match status" value="1"/>
</dbReference>
<proteinExistence type="inferred from homology"/>
<dbReference type="PANTHER" id="PTHR11705">
    <property type="entry name" value="PROTEASE FAMILY M14 CARBOXYPEPTIDASE A,B"/>
    <property type="match status" value="1"/>
</dbReference>
<keyword evidence="12" id="KW-0175">Coiled coil</keyword>
<dbReference type="InterPro" id="IPR057246">
    <property type="entry name" value="CARBOXYPEPT_ZN_1"/>
</dbReference>
<dbReference type="PANTHER" id="PTHR11705:SF91">
    <property type="entry name" value="FI01817P-RELATED"/>
    <property type="match status" value="1"/>
</dbReference>
<keyword evidence="4" id="KW-0645">Protease</keyword>
<evidence type="ECO:0000256" key="2">
    <source>
        <dbReference type="ARBA" id="ARBA00005988"/>
    </source>
</evidence>
<evidence type="ECO:0000313" key="15">
    <source>
        <dbReference type="EMBL" id="KAH9529095.1"/>
    </source>
</evidence>
<keyword evidence="10" id="KW-1015">Disulfide bond</keyword>
<evidence type="ECO:0000256" key="1">
    <source>
        <dbReference type="ARBA" id="ARBA00001947"/>
    </source>
</evidence>
<feature type="coiled-coil region" evidence="12">
    <location>
        <begin position="94"/>
        <end position="159"/>
    </location>
</feature>
<dbReference type="AlphaFoldDB" id="A0A922IFB9"/>
<evidence type="ECO:0000256" key="11">
    <source>
        <dbReference type="PROSITE-ProRule" id="PRU01379"/>
    </source>
</evidence>
<dbReference type="Pfam" id="PF02244">
    <property type="entry name" value="Propep_M14"/>
    <property type="match status" value="1"/>
</dbReference>
<feature type="active site" description="Proton donor/acceptor" evidence="11">
    <location>
        <position position="399"/>
    </location>
</feature>
<keyword evidence="5" id="KW-0479">Metal-binding</keyword>
<evidence type="ECO:0000256" key="12">
    <source>
        <dbReference type="SAM" id="Coils"/>
    </source>
</evidence>
<protein>
    <recommendedName>
        <fullName evidence="14">Peptidase M14 domain-containing protein</fullName>
    </recommendedName>
</protein>
<dbReference type="InterPro" id="IPR000834">
    <property type="entry name" value="Peptidase_M14"/>
</dbReference>
<organism evidence="15 16">
    <name type="scientific">Dermatophagoides farinae</name>
    <name type="common">American house dust mite</name>
    <dbReference type="NCBI Taxonomy" id="6954"/>
    <lineage>
        <taxon>Eukaryota</taxon>
        <taxon>Metazoa</taxon>
        <taxon>Ecdysozoa</taxon>
        <taxon>Arthropoda</taxon>
        <taxon>Chelicerata</taxon>
        <taxon>Arachnida</taxon>
        <taxon>Acari</taxon>
        <taxon>Acariformes</taxon>
        <taxon>Sarcoptiformes</taxon>
        <taxon>Astigmata</taxon>
        <taxon>Psoroptidia</taxon>
        <taxon>Analgoidea</taxon>
        <taxon>Pyroglyphidae</taxon>
        <taxon>Dermatophagoidinae</taxon>
        <taxon>Dermatophagoides</taxon>
    </lineage>
</organism>
<evidence type="ECO:0000256" key="9">
    <source>
        <dbReference type="ARBA" id="ARBA00023049"/>
    </source>
</evidence>
<accession>A0A922IFB9</accession>
<comment type="cofactor">
    <cofactor evidence="1">
        <name>Zn(2+)</name>
        <dbReference type="ChEBI" id="CHEBI:29105"/>
    </cofactor>
</comment>
<dbReference type="InterPro" id="IPR036990">
    <property type="entry name" value="M14A-like_propep"/>
</dbReference>
<evidence type="ECO:0000259" key="14">
    <source>
        <dbReference type="PROSITE" id="PS52035"/>
    </source>
</evidence>
<evidence type="ECO:0000256" key="10">
    <source>
        <dbReference type="ARBA" id="ARBA00023157"/>
    </source>
</evidence>
<dbReference type="CDD" id="cd03860">
    <property type="entry name" value="M14_CP_A-B_like"/>
    <property type="match status" value="1"/>
</dbReference>
<dbReference type="Pfam" id="PF00246">
    <property type="entry name" value="Peptidase_M14"/>
    <property type="match status" value="1"/>
</dbReference>
<evidence type="ECO:0000256" key="7">
    <source>
        <dbReference type="ARBA" id="ARBA00022801"/>
    </source>
</evidence>
<reference evidence="15" key="2">
    <citation type="journal article" date="2022" name="Res Sq">
        <title>Comparative Genomics Reveals Insights into the Divergent Evolution of Astigmatic Mites and Household Pest Adaptations.</title>
        <authorList>
            <person name="Xiong Q."/>
            <person name="Wan A.T.-Y."/>
            <person name="Liu X.-Y."/>
            <person name="Fung C.S.-H."/>
            <person name="Xiao X."/>
            <person name="Malainual N."/>
            <person name="Hou J."/>
            <person name="Wang L."/>
            <person name="Wang M."/>
            <person name="Yang K."/>
            <person name="Cui Y."/>
            <person name="Leung E."/>
            <person name="Nong W."/>
            <person name="Shin S.-K."/>
            <person name="Au S."/>
            <person name="Jeong K.Y."/>
            <person name="Chew F.T."/>
            <person name="Hui J."/>
            <person name="Leung T.F."/>
            <person name="Tungtrongchitr A."/>
            <person name="Zhong N."/>
            <person name="Liu Z."/>
            <person name="Tsui S."/>
        </authorList>
    </citation>
    <scope>NUCLEOTIDE SEQUENCE</scope>
    <source>
        <strain evidence="15">Derf</strain>
        <tissue evidence="15">Whole organism</tissue>
    </source>
</reference>
<keyword evidence="7" id="KW-0378">Hydrolase</keyword>
<dbReference type="PROSITE" id="PS00132">
    <property type="entry name" value="CARBOXYPEPT_ZN_1"/>
    <property type="match status" value="1"/>
</dbReference>
<comment type="caution">
    <text evidence="15">The sequence shown here is derived from an EMBL/GenBank/DDBJ whole genome shotgun (WGS) entry which is preliminary data.</text>
</comment>
<feature type="signal peptide" evidence="13">
    <location>
        <begin position="1"/>
        <end position="17"/>
    </location>
</feature>
<feature type="domain" description="Peptidase M14" evidence="14">
    <location>
        <begin position="135"/>
        <end position="433"/>
    </location>
</feature>
<reference evidence="15" key="1">
    <citation type="submission" date="2013-05" db="EMBL/GenBank/DDBJ databases">
        <authorList>
            <person name="Yim A.K.Y."/>
            <person name="Chan T.F."/>
            <person name="Ji K.M."/>
            <person name="Liu X.Y."/>
            <person name="Zhou J.W."/>
            <person name="Li R.Q."/>
            <person name="Yang K.Y."/>
            <person name="Li J."/>
            <person name="Li M."/>
            <person name="Law P.T.W."/>
            <person name="Wu Y.L."/>
            <person name="Cai Z.L."/>
            <person name="Qin H."/>
            <person name="Bao Y."/>
            <person name="Leung R.K.K."/>
            <person name="Ng P.K.S."/>
            <person name="Zou J."/>
            <person name="Zhong X.J."/>
            <person name="Ran P.X."/>
            <person name="Zhong N.S."/>
            <person name="Liu Z.G."/>
            <person name="Tsui S.K.W."/>
        </authorList>
    </citation>
    <scope>NUCLEOTIDE SEQUENCE</scope>
    <source>
        <strain evidence="15">Derf</strain>
        <tissue evidence="15">Whole organism</tissue>
    </source>
</reference>
<evidence type="ECO:0000256" key="8">
    <source>
        <dbReference type="ARBA" id="ARBA00022833"/>
    </source>
</evidence>
<keyword evidence="3" id="KW-0121">Carboxypeptidase</keyword>
<evidence type="ECO:0000256" key="5">
    <source>
        <dbReference type="ARBA" id="ARBA00022723"/>
    </source>
</evidence>